<dbReference type="AlphaFoldDB" id="A0A2S1LEJ7"/>
<organism evidence="1 2">
    <name type="scientific">Flavobacterium faecale</name>
    <dbReference type="NCBI Taxonomy" id="1355330"/>
    <lineage>
        <taxon>Bacteria</taxon>
        <taxon>Pseudomonadati</taxon>
        <taxon>Bacteroidota</taxon>
        <taxon>Flavobacteriia</taxon>
        <taxon>Flavobacteriales</taxon>
        <taxon>Flavobacteriaceae</taxon>
        <taxon>Flavobacterium</taxon>
    </lineage>
</organism>
<evidence type="ECO:0000313" key="2">
    <source>
        <dbReference type="Proteomes" id="UP000244527"/>
    </source>
</evidence>
<name>A0A2S1LEJ7_9FLAO</name>
<dbReference type="Proteomes" id="UP000244527">
    <property type="component" value="Chromosome"/>
</dbReference>
<keyword evidence="2" id="KW-1185">Reference proteome</keyword>
<sequence length="360" mass="41167">MRIIFICGSAEPGKDGVGDYTRRLCGKLIVLKHEVQVIAICDHHAISFSSDEQLVEGTMVVVNRIPISNTNHQRLIYLQNIVSNYQPDWISLQYVPYSYNSRGLPFWLPSFLKKLKGNHQWHIMFHELWIGIDQESSLKTKIIGRIQQLLIKKVVSQTNAQLITTQNQLYKNHLKFLGYEVELLPIFSNISNSTVAKDKLNRIQFVLFGTIHHGATFESFIEDVKKWANHEGKSIHFVFIGKNGSELENYETLLKSSKISYEVLGIRSEEYISQILIDSDYGLSTTPYFQTEKSGVYAAYSEHLITTISLGRPWTPSKGQYVIPQVIKYTKGQLELIPVAVTSYSLELVADKFINYIESI</sequence>
<dbReference type="RefSeq" id="WP_108741131.1">
    <property type="nucleotide sequence ID" value="NZ_CP020918.1"/>
</dbReference>
<gene>
    <name evidence="1" type="ORF">FFWV33_12095</name>
</gene>
<protein>
    <recommendedName>
        <fullName evidence="3">Glycosyl transferase family 1 domain-containing protein</fullName>
    </recommendedName>
</protein>
<reference evidence="1 2" key="1">
    <citation type="submission" date="2017-04" db="EMBL/GenBank/DDBJ databases">
        <title>Compelte genome sequence of WV33.</title>
        <authorList>
            <person name="Lee P.C."/>
        </authorList>
    </citation>
    <scope>NUCLEOTIDE SEQUENCE [LARGE SCALE GENOMIC DNA]</scope>
    <source>
        <strain evidence="1 2">WV33</strain>
    </source>
</reference>
<dbReference type="SUPFAM" id="SSF53756">
    <property type="entry name" value="UDP-Glycosyltransferase/glycogen phosphorylase"/>
    <property type="match status" value="1"/>
</dbReference>
<evidence type="ECO:0000313" key="1">
    <source>
        <dbReference type="EMBL" id="AWG22202.1"/>
    </source>
</evidence>
<dbReference type="EMBL" id="CP020918">
    <property type="protein sequence ID" value="AWG22202.1"/>
    <property type="molecule type" value="Genomic_DNA"/>
</dbReference>
<proteinExistence type="predicted"/>
<accession>A0A2S1LEJ7</accession>
<dbReference type="Gene3D" id="3.40.50.2000">
    <property type="entry name" value="Glycogen Phosphorylase B"/>
    <property type="match status" value="2"/>
</dbReference>
<dbReference type="KEGG" id="ffa:FFWV33_12095"/>
<evidence type="ECO:0008006" key="3">
    <source>
        <dbReference type="Google" id="ProtNLM"/>
    </source>
</evidence>
<dbReference type="OrthoDB" id="1100436at2"/>